<feature type="region of interest" description="Disordered" evidence="1">
    <location>
        <begin position="141"/>
        <end position="208"/>
    </location>
</feature>
<comment type="caution">
    <text evidence="4">The sequence shown here is derived from an EMBL/GenBank/DDBJ whole genome shotgun (WGS) entry which is preliminary data.</text>
</comment>
<name>A0ABD5XPA7_9EURY</name>
<feature type="domain" description="YdbS-like PH" evidence="3">
    <location>
        <begin position="61"/>
        <end position="138"/>
    </location>
</feature>
<evidence type="ECO:0000313" key="5">
    <source>
        <dbReference type="Proteomes" id="UP001596368"/>
    </source>
</evidence>
<dbReference type="PANTHER" id="PTHR34473:SF3">
    <property type="entry name" value="TRANSMEMBRANE PROTEIN-RELATED"/>
    <property type="match status" value="1"/>
</dbReference>
<dbReference type="Proteomes" id="UP001596368">
    <property type="component" value="Unassembled WGS sequence"/>
</dbReference>
<dbReference type="PANTHER" id="PTHR34473">
    <property type="entry name" value="UPF0699 TRANSMEMBRANE PROTEIN YDBS"/>
    <property type="match status" value="1"/>
</dbReference>
<feature type="compositionally biased region" description="Basic residues" evidence="1">
    <location>
        <begin position="198"/>
        <end position="208"/>
    </location>
</feature>
<dbReference type="Pfam" id="PF03703">
    <property type="entry name" value="bPH_2"/>
    <property type="match status" value="1"/>
</dbReference>
<organism evidence="4 5">
    <name type="scientific">Halobaculum litoreum</name>
    <dbReference type="NCBI Taxonomy" id="3031998"/>
    <lineage>
        <taxon>Archaea</taxon>
        <taxon>Methanobacteriati</taxon>
        <taxon>Methanobacteriota</taxon>
        <taxon>Stenosarchaea group</taxon>
        <taxon>Halobacteria</taxon>
        <taxon>Halobacteriales</taxon>
        <taxon>Haloferacaceae</taxon>
        <taxon>Halobaculum</taxon>
    </lineage>
</organism>
<keyword evidence="2" id="KW-0472">Membrane</keyword>
<keyword evidence="5" id="KW-1185">Reference proteome</keyword>
<dbReference type="EMBL" id="JBHSZG010000001">
    <property type="protein sequence ID" value="MFC7136998.1"/>
    <property type="molecule type" value="Genomic_DNA"/>
</dbReference>
<keyword evidence="2" id="KW-1133">Transmembrane helix</keyword>
<dbReference type="InterPro" id="IPR005182">
    <property type="entry name" value="YdbS-like_PH"/>
</dbReference>
<reference evidence="4 5" key="1">
    <citation type="journal article" date="2019" name="Int. J. Syst. Evol. Microbiol.">
        <title>The Global Catalogue of Microorganisms (GCM) 10K type strain sequencing project: providing services to taxonomists for standard genome sequencing and annotation.</title>
        <authorList>
            <consortium name="The Broad Institute Genomics Platform"/>
            <consortium name="The Broad Institute Genome Sequencing Center for Infectious Disease"/>
            <person name="Wu L."/>
            <person name="Ma J."/>
        </authorList>
    </citation>
    <scope>NUCLEOTIDE SEQUENCE [LARGE SCALE GENOMIC DNA]</scope>
    <source>
        <strain evidence="4 5">DT92</strain>
    </source>
</reference>
<evidence type="ECO:0000256" key="1">
    <source>
        <dbReference type="SAM" id="MobiDB-lite"/>
    </source>
</evidence>
<feature type="compositionally biased region" description="Low complexity" evidence="1">
    <location>
        <begin position="152"/>
        <end position="180"/>
    </location>
</feature>
<feature type="transmembrane region" description="Helical" evidence="2">
    <location>
        <begin position="42"/>
        <end position="62"/>
    </location>
</feature>
<keyword evidence="2" id="KW-0812">Transmembrane</keyword>
<protein>
    <submittedName>
        <fullName evidence="4">PH domain-containing protein</fullName>
    </submittedName>
</protein>
<evidence type="ECO:0000256" key="2">
    <source>
        <dbReference type="SAM" id="Phobius"/>
    </source>
</evidence>
<feature type="compositionally biased region" description="Basic and acidic residues" evidence="1">
    <location>
        <begin position="141"/>
        <end position="151"/>
    </location>
</feature>
<sequence>MARLHPLSAAVSALRSGGQLALFALFAGTAFGGMGGGFDASALAFAPAAFLVGGALSLVRWYRFEYEVLPERLVVRSGVLSRQEREIPLRRIQNVDVRRSVLQRALGLATVSVETAGGGSTEATLDAVSADEADRLREDLGRRARAARDGRTGAADDAGTADATSATTTDTDAGAVGVDAPPRTARRCTSSRGDGSRRCVRCRSGRAP</sequence>
<dbReference type="AlphaFoldDB" id="A0ABD5XPA7"/>
<gene>
    <name evidence="4" type="ORF">ACFQRB_12065</name>
</gene>
<evidence type="ECO:0000313" key="4">
    <source>
        <dbReference type="EMBL" id="MFC7136998.1"/>
    </source>
</evidence>
<proteinExistence type="predicted"/>
<evidence type="ECO:0000259" key="3">
    <source>
        <dbReference type="Pfam" id="PF03703"/>
    </source>
</evidence>
<accession>A0ABD5XPA7</accession>